<dbReference type="Proteomes" id="UP000774326">
    <property type="component" value="Unassembled WGS sequence"/>
</dbReference>
<keyword evidence="12" id="KW-1185">Reference proteome</keyword>
<keyword evidence="8 9" id="KW-0472">Membrane</keyword>
<evidence type="ECO:0000256" key="9">
    <source>
        <dbReference type="PROSITE-ProRule" id="PRU00282"/>
    </source>
</evidence>
<dbReference type="Gene3D" id="1.50.40.10">
    <property type="entry name" value="Mitochondrial carrier domain"/>
    <property type="match status" value="1"/>
</dbReference>
<reference evidence="11" key="2">
    <citation type="submission" date="2021-01" db="EMBL/GenBank/DDBJ databases">
        <authorList>
            <person name="Schikora-Tamarit M.A."/>
        </authorList>
    </citation>
    <scope>NUCLEOTIDE SEQUENCE</scope>
    <source>
        <strain evidence="11">CBS2887</strain>
    </source>
</reference>
<comment type="caution">
    <text evidence="11">The sequence shown here is derived from an EMBL/GenBank/DDBJ whole genome shotgun (WGS) entry which is preliminary data.</text>
</comment>
<proteinExistence type="inferred from homology"/>
<evidence type="ECO:0000256" key="6">
    <source>
        <dbReference type="ARBA" id="ARBA00022989"/>
    </source>
</evidence>
<keyword evidence="4 9" id="KW-0812">Transmembrane</keyword>
<evidence type="ECO:0000256" key="3">
    <source>
        <dbReference type="ARBA" id="ARBA00022448"/>
    </source>
</evidence>
<keyword evidence="6" id="KW-1133">Transmembrane helix</keyword>
<evidence type="ECO:0000256" key="7">
    <source>
        <dbReference type="ARBA" id="ARBA00023128"/>
    </source>
</evidence>
<comment type="subcellular location">
    <subcellularLocation>
        <location evidence="1">Mitochondrion membrane</location>
        <topology evidence="1">Multi-pass membrane protein</topology>
    </subcellularLocation>
</comment>
<feature type="repeat" description="Solcar" evidence="9">
    <location>
        <begin position="12"/>
        <end position="96"/>
    </location>
</feature>
<sequence length="293" mass="32206">MSSSTSKPTTTYDVLIGYLAGTFSGLAKNAVGHPLDTIKVRLQTTSTQFTGPLDCVRKTYATQGVKGFYLGFTPPLVGWVVMDSVMLGSLHNYRRIIKQNFYNGESLDLKGHVAAGVMAGWTVSFIAAPVEYAKVKLQIQYGKGNRGPISVIKEIYQRQGLGLNGLYKGLVSTLIFRTHFITWWGSYHLFTEKLNSFNWNPVLVNFLAGGFSASCFWITAYPFDVVKSYVLANDKFNGSFKSWLDATKEIYREKGIKGFGRGFAPSIMRAFPANAAALAAFEGVLRLAGTGSH</sequence>
<evidence type="ECO:0000256" key="8">
    <source>
        <dbReference type="ARBA" id="ARBA00023136"/>
    </source>
</evidence>
<dbReference type="SUPFAM" id="SSF103506">
    <property type="entry name" value="Mitochondrial carrier"/>
    <property type="match status" value="1"/>
</dbReference>
<dbReference type="PANTHER" id="PTHR45624">
    <property type="entry name" value="MITOCHONDRIAL BASIC AMINO ACIDS TRANSPORTER-RELATED"/>
    <property type="match status" value="1"/>
</dbReference>
<dbReference type="Pfam" id="PF00153">
    <property type="entry name" value="Mito_carr"/>
    <property type="match status" value="3"/>
</dbReference>
<protein>
    <recommendedName>
        <fullName evidence="13">Mitochondrial carrier</fullName>
    </recommendedName>
</protein>
<feature type="repeat" description="Solcar" evidence="9">
    <location>
        <begin position="200"/>
        <end position="287"/>
    </location>
</feature>
<keyword evidence="3 10" id="KW-0813">Transport</keyword>
<feature type="repeat" description="Solcar" evidence="9">
    <location>
        <begin position="107"/>
        <end position="193"/>
    </location>
</feature>
<evidence type="ECO:0000256" key="5">
    <source>
        <dbReference type="ARBA" id="ARBA00022737"/>
    </source>
</evidence>
<evidence type="ECO:0000313" key="11">
    <source>
        <dbReference type="EMBL" id="KAH3681333.1"/>
    </source>
</evidence>
<dbReference type="AlphaFoldDB" id="A0A9P8TIZ9"/>
<reference evidence="11" key="1">
    <citation type="journal article" date="2021" name="Open Biol.">
        <title>Shared evolutionary footprints suggest mitochondrial oxidative damage underlies multiple complex I losses in fungi.</title>
        <authorList>
            <person name="Schikora-Tamarit M.A."/>
            <person name="Marcet-Houben M."/>
            <person name="Nosek J."/>
            <person name="Gabaldon T."/>
        </authorList>
    </citation>
    <scope>NUCLEOTIDE SEQUENCE</scope>
    <source>
        <strain evidence="11">CBS2887</strain>
    </source>
</reference>
<evidence type="ECO:0000256" key="2">
    <source>
        <dbReference type="ARBA" id="ARBA00006375"/>
    </source>
</evidence>
<dbReference type="PROSITE" id="PS50920">
    <property type="entry name" value="SOLCAR"/>
    <property type="match status" value="3"/>
</dbReference>
<keyword evidence="7" id="KW-0496">Mitochondrion</keyword>
<dbReference type="OrthoDB" id="193856at2759"/>
<keyword evidence="5" id="KW-0677">Repeat</keyword>
<dbReference type="InterPro" id="IPR023395">
    <property type="entry name" value="MCP_dom_sf"/>
</dbReference>
<gene>
    <name evidence="11" type="ORF">WICPIJ_007686</name>
</gene>
<name>A0A9P8TIZ9_WICPI</name>
<evidence type="ECO:0000256" key="1">
    <source>
        <dbReference type="ARBA" id="ARBA00004225"/>
    </source>
</evidence>
<dbReference type="GO" id="GO:1990575">
    <property type="term" value="P:mitochondrial L-ornithine transmembrane transport"/>
    <property type="evidence" value="ECO:0007669"/>
    <property type="project" value="TreeGrafter"/>
</dbReference>
<dbReference type="EMBL" id="JAEUBG010004464">
    <property type="protein sequence ID" value="KAH3681333.1"/>
    <property type="molecule type" value="Genomic_DNA"/>
</dbReference>
<evidence type="ECO:0000313" key="12">
    <source>
        <dbReference type="Proteomes" id="UP000774326"/>
    </source>
</evidence>
<dbReference type="InterPro" id="IPR050567">
    <property type="entry name" value="Mitochondrial_Carrier"/>
</dbReference>
<organism evidence="11 12">
    <name type="scientific">Wickerhamomyces pijperi</name>
    <name type="common">Yeast</name>
    <name type="synonym">Pichia pijperi</name>
    <dbReference type="NCBI Taxonomy" id="599730"/>
    <lineage>
        <taxon>Eukaryota</taxon>
        <taxon>Fungi</taxon>
        <taxon>Dikarya</taxon>
        <taxon>Ascomycota</taxon>
        <taxon>Saccharomycotina</taxon>
        <taxon>Saccharomycetes</taxon>
        <taxon>Phaffomycetales</taxon>
        <taxon>Wickerhamomycetaceae</taxon>
        <taxon>Wickerhamomyces</taxon>
    </lineage>
</organism>
<evidence type="ECO:0000256" key="10">
    <source>
        <dbReference type="RuleBase" id="RU000488"/>
    </source>
</evidence>
<dbReference type="GO" id="GO:0031966">
    <property type="term" value="C:mitochondrial membrane"/>
    <property type="evidence" value="ECO:0007669"/>
    <property type="project" value="UniProtKB-SubCell"/>
</dbReference>
<comment type="similarity">
    <text evidence="2 10">Belongs to the mitochondrial carrier (TC 2.A.29) family.</text>
</comment>
<evidence type="ECO:0000256" key="4">
    <source>
        <dbReference type="ARBA" id="ARBA00022692"/>
    </source>
</evidence>
<dbReference type="PANTHER" id="PTHR45624:SF57">
    <property type="entry name" value="MITOCHONDRIAL SUBSTRATE CARRIER FAMILY PROTEIN L"/>
    <property type="match status" value="1"/>
</dbReference>
<dbReference type="InterPro" id="IPR018108">
    <property type="entry name" value="MCP_transmembrane"/>
</dbReference>
<accession>A0A9P8TIZ9</accession>
<evidence type="ECO:0008006" key="13">
    <source>
        <dbReference type="Google" id="ProtNLM"/>
    </source>
</evidence>
<dbReference type="GO" id="GO:0000064">
    <property type="term" value="F:L-ornithine transmembrane transporter activity"/>
    <property type="evidence" value="ECO:0007669"/>
    <property type="project" value="TreeGrafter"/>
</dbReference>